<protein>
    <recommendedName>
        <fullName evidence="4">DUF4283 domain-containing protein</fullName>
    </recommendedName>
</protein>
<gene>
    <name evidence="2" type="ORF">G4B88_009598</name>
</gene>
<evidence type="ECO:0000256" key="1">
    <source>
        <dbReference type="SAM" id="MobiDB-lite"/>
    </source>
</evidence>
<proteinExistence type="predicted"/>
<feature type="region of interest" description="Disordered" evidence="1">
    <location>
        <begin position="1"/>
        <end position="44"/>
    </location>
</feature>
<name>A0A7J6GG54_CANSA</name>
<organism evidence="2 3">
    <name type="scientific">Cannabis sativa</name>
    <name type="common">Hemp</name>
    <name type="synonym">Marijuana</name>
    <dbReference type="NCBI Taxonomy" id="3483"/>
    <lineage>
        <taxon>Eukaryota</taxon>
        <taxon>Viridiplantae</taxon>
        <taxon>Streptophyta</taxon>
        <taxon>Embryophyta</taxon>
        <taxon>Tracheophyta</taxon>
        <taxon>Spermatophyta</taxon>
        <taxon>Magnoliopsida</taxon>
        <taxon>eudicotyledons</taxon>
        <taxon>Gunneridae</taxon>
        <taxon>Pentapetalae</taxon>
        <taxon>rosids</taxon>
        <taxon>fabids</taxon>
        <taxon>Rosales</taxon>
        <taxon>Cannabaceae</taxon>
        <taxon>Cannabis</taxon>
    </lineage>
</organism>
<evidence type="ECO:0000313" key="2">
    <source>
        <dbReference type="EMBL" id="KAF4381270.1"/>
    </source>
</evidence>
<evidence type="ECO:0000313" key="3">
    <source>
        <dbReference type="Proteomes" id="UP000583929"/>
    </source>
</evidence>
<dbReference type="InterPro" id="IPR040256">
    <property type="entry name" value="At4g02000-like"/>
</dbReference>
<comment type="caution">
    <text evidence="2">The sequence shown here is derived from an EMBL/GenBank/DDBJ whole genome shotgun (WGS) entry which is preliminary data.</text>
</comment>
<keyword evidence="3" id="KW-1185">Reference proteome</keyword>
<dbReference type="EMBL" id="JAATIQ010000112">
    <property type="protein sequence ID" value="KAF4381270.1"/>
    <property type="molecule type" value="Genomic_DNA"/>
</dbReference>
<evidence type="ECO:0008006" key="4">
    <source>
        <dbReference type="Google" id="ProtNLM"/>
    </source>
</evidence>
<dbReference type="Proteomes" id="UP000583929">
    <property type="component" value="Unassembled WGS sequence"/>
</dbReference>
<dbReference type="AlphaFoldDB" id="A0A7J6GG54"/>
<reference evidence="2 3" key="1">
    <citation type="journal article" date="2020" name="bioRxiv">
        <title>Sequence and annotation of 42 cannabis genomes reveals extensive copy number variation in cannabinoid synthesis and pathogen resistance genes.</title>
        <authorList>
            <person name="Mckernan K.J."/>
            <person name="Helbert Y."/>
            <person name="Kane L.T."/>
            <person name="Ebling H."/>
            <person name="Zhang L."/>
            <person name="Liu B."/>
            <person name="Eaton Z."/>
            <person name="Mclaughlin S."/>
            <person name="Kingan S."/>
            <person name="Baybayan P."/>
            <person name="Concepcion G."/>
            <person name="Jordan M."/>
            <person name="Riva A."/>
            <person name="Barbazuk W."/>
            <person name="Harkins T."/>
        </authorList>
    </citation>
    <scope>NUCLEOTIDE SEQUENCE [LARGE SCALE GENOMIC DNA]</scope>
    <source>
        <strain evidence="3">cv. Jamaican Lion 4</strain>
        <tissue evidence="2">Leaf</tissue>
    </source>
</reference>
<dbReference type="PANTHER" id="PTHR31286:SF165">
    <property type="entry name" value="DUF4283 DOMAIN-CONTAINING PROTEIN"/>
    <property type="match status" value="1"/>
</dbReference>
<dbReference type="PANTHER" id="PTHR31286">
    <property type="entry name" value="GLYCINE-RICH CELL WALL STRUCTURAL PROTEIN 1.8-LIKE"/>
    <property type="match status" value="1"/>
</dbReference>
<accession>A0A7J6GG54</accession>
<sequence length="226" mass="25600">MAGRWRPRKGVSQGRGKTVKNLETKKVKKKEPSSTADVKKTKRMDEILKAPMTPRSSLKSIQQQEAICSDFNFFLQANQKCAESLKKGQVGKPIMVDAITKQRDKLAFPRVLIEVLLNQPLPDLIWFENEFGSNVSVQVKYEWKPNVCGHCSGLGHSTEECRKKVAKKQQWVVKPIGQPGAERKVAEEKAITIDSDGFQPVAKAWKIKEKEPVQKIEGWKHFPSFS</sequence>